<dbReference type="RefSeq" id="WP_244862213.1">
    <property type="nucleotide sequence ID" value="NZ_BORJ01000020.1"/>
</dbReference>
<feature type="domain" description="N-acetyltransferase" evidence="3">
    <location>
        <begin position="28"/>
        <end position="181"/>
    </location>
</feature>
<name>A0ABQ4L4E3_SIMTE</name>
<dbReference type="InterPro" id="IPR000182">
    <property type="entry name" value="GNAT_dom"/>
</dbReference>
<sequence>MDITIKKFTKEDLNYSFTIDDQFKVDSILLLMATEHSIQYRVREVFPYEKKYSENQDGILDLQKYINHPDQAIFLAIDGGDIVGMVLVRRNWNEFAYVEDIKVDRKYRRHGIGRLLMDEVKNWSQDNDLTGIMLETQNNNVSACKFYERYGFIIGGFDKFVYKGTNHLTEEVAIYWYLIFE</sequence>
<dbReference type="EMBL" id="BORJ01000020">
    <property type="protein sequence ID" value="GIN99151.1"/>
    <property type="molecule type" value="Genomic_DNA"/>
</dbReference>
<dbReference type="Proteomes" id="UP000680670">
    <property type="component" value="Unassembled WGS sequence"/>
</dbReference>
<dbReference type="Gene3D" id="3.40.630.30">
    <property type="match status" value="1"/>
</dbReference>
<dbReference type="Pfam" id="PF00583">
    <property type="entry name" value="Acetyltransf_1"/>
    <property type="match status" value="1"/>
</dbReference>
<reference evidence="4 5" key="1">
    <citation type="submission" date="2021-03" db="EMBL/GenBank/DDBJ databases">
        <title>Antimicrobial resistance genes in bacteria isolated from Japanese honey, and their potential for conferring macrolide and lincosamide resistance in the American foulbrood pathogen Paenibacillus larvae.</title>
        <authorList>
            <person name="Okamoto M."/>
            <person name="Kumagai M."/>
            <person name="Kanamori H."/>
            <person name="Takamatsu D."/>
        </authorList>
    </citation>
    <scope>NUCLEOTIDE SEQUENCE [LARGE SCALE GENOMIC DNA]</scope>
    <source>
        <strain evidence="4 5">J6TS1</strain>
    </source>
</reference>
<accession>A0ABQ4L4E3</accession>
<dbReference type="PANTHER" id="PTHR43420:SF47">
    <property type="entry name" value="N-ACETYLTRANSFERASE DOMAIN-CONTAINING PROTEIN"/>
    <property type="match status" value="1"/>
</dbReference>
<dbReference type="InterPro" id="IPR016181">
    <property type="entry name" value="Acyl_CoA_acyltransferase"/>
</dbReference>
<dbReference type="InterPro" id="IPR008125">
    <property type="entry name" value="Streptothricin_AcTrfase"/>
</dbReference>
<evidence type="ECO:0000256" key="1">
    <source>
        <dbReference type="ARBA" id="ARBA00022679"/>
    </source>
</evidence>
<dbReference type="PROSITE" id="PS51186">
    <property type="entry name" value="GNAT"/>
    <property type="match status" value="1"/>
</dbReference>
<dbReference type="PANTHER" id="PTHR43420">
    <property type="entry name" value="ACETYLTRANSFERASE"/>
    <property type="match status" value="1"/>
</dbReference>
<organism evidence="4 5">
    <name type="scientific">Siminovitchia terrae</name>
    <name type="common">Bacillus terrae</name>
    <dbReference type="NCBI Taxonomy" id="1914933"/>
    <lineage>
        <taxon>Bacteria</taxon>
        <taxon>Bacillati</taxon>
        <taxon>Bacillota</taxon>
        <taxon>Bacilli</taxon>
        <taxon>Bacillales</taxon>
        <taxon>Bacillaceae</taxon>
        <taxon>Siminovitchia</taxon>
    </lineage>
</organism>
<dbReference type="SUPFAM" id="SSF55729">
    <property type="entry name" value="Acyl-CoA N-acyltransferases (Nat)"/>
    <property type="match status" value="1"/>
</dbReference>
<dbReference type="CDD" id="cd04301">
    <property type="entry name" value="NAT_SF"/>
    <property type="match status" value="1"/>
</dbReference>
<comment type="caution">
    <text evidence="4">The sequence shown here is derived from an EMBL/GenBank/DDBJ whole genome shotgun (WGS) entry which is preliminary data.</text>
</comment>
<proteinExistence type="predicted"/>
<evidence type="ECO:0000313" key="5">
    <source>
        <dbReference type="Proteomes" id="UP000680670"/>
    </source>
</evidence>
<evidence type="ECO:0000256" key="2">
    <source>
        <dbReference type="ARBA" id="ARBA00023315"/>
    </source>
</evidence>
<dbReference type="PRINTS" id="PR01754">
    <property type="entry name" value="SACTRNSFRASE"/>
</dbReference>
<evidence type="ECO:0000259" key="3">
    <source>
        <dbReference type="PROSITE" id="PS51186"/>
    </source>
</evidence>
<gene>
    <name evidence="4" type="ORF">J6TS1_50210</name>
</gene>
<protein>
    <submittedName>
        <fullName evidence="4">Streptothricin acetyltransferase</fullName>
    </submittedName>
</protein>
<dbReference type="InterPro" id="IPR050680">
    <property type="entry name" value="YpeA/RimI_acetyltransf"/>
</dbReference>
<keyword evidence="2" id="KW-0012">Acyltransferase</keyword>
<keyword evidence="5" id="KW-1185">Reference proteome</keyword>
<keyword evidence="1" id="KW-0808">Transferase</keyword>
<evidence type="ECO:0000313" key="4">
    <source>
        <dbReference type="EMBL" id="GIN99151.1"/>
    </source>
</evidence>